<feature type="transmembrane region" description="Helical" evidence="8">
    <location>
        <begin position="401"/>
        <end position="426"/>
    </location>
</feature>
<feature type="transmembrane region" description="Helical" evidence="8">
    <location>
        <begin position="6"/>
        <end position="26"/>
    </location>
</feature>
<comment type="subcellular location">
    <subcellularLocation>
        <location evidence="1 8">Cell membrane</location>
        <topology evidence="1 8">Multi-pass membrane protein</topology>
    </subcellularLocation>
</comment>
<comment type="function">
    <text evidence="8">Uptake of L-lactate across the membrane. Can also transport D-lactate and glycolate.</text>
</comment>
<keyword evidence="7 8" id="KW-0472">Membrane</keyword>
<feature type="transmembrane region" description="Helical" evidence="8">
    <location>
        <begin position="196"/>
        <end position="227"/>
    </location>
</feature>
<keyword evidence="6 8" id="KW-1133">Transmembrane helix</keyword>
<dbReference type="InterPro" id="IPR003804">
    <property type="entry name" value="Lactate_perm"/>
</dbReference>
<keyword evidence="10" id="KW-1185">Reference proteome</keyword>
<dbReference type="PANTHER" id="PTHR30003">
    <property type="entry name" value="L-LACTATE PERMEASE"/>
    <property type="match status" value="1"/>
</dbReference>
<protein>
    <recommendedName>
        <fullName evidence="8">L-lactate permease</fullName>
    </recommendedName>
</protein>
<evidence type="ECO:0000256" key="5">
    <source>
        <dbReference type="ARBA" id="ARBA00022692"/>
    </source>
</evidence>
<organism evidence="9 10">
    <name type="scientific">Glutamicibacter nicotianae</name>
    <name type="common">Arthrobacter nicotianae</name>
    <dbReference type="NCBI Taxonomy" id="37929"/>
    <lineage>
        <taxon>Bacteria</taxon>
        <taxon>Bacillati</taxon>
        <taxon>Actinomycetota</taxon>
        <taxon>Actinomycetes</taxon>
        <taxon>Micrococcales</taxon>
        <taxon>Micrococcaceae</taxon>
        <taxon>Glutamicibacter</taxon>
    </lineage>
</organism>
<accession>A0ABQ0RKN0</accession>
<evidence type="ECO:0000313" key="9">
    <source>
        <dbReference type="EMBL" id="GEC12380.1"/>
    </source>
</evidence>
<dbReference type="NCBIfam" id="TIGR00795">
    <property type="entry name" value="lctP"/>
    <property type="match status" value="1"/>
</dbReference>
<feature type="transmembrane region" description="Helical" evidence="8">
    <location>
        <begin position="239"/>
        <end position="261"/>
    </location>
</feature>
<evidence type="ECO:0000256" key="7">
    <source>
        <dbReference type="ARBA" id="ARBA00023136"/>
    </source>
</evidence>
<dbReference type="EMBL" id="BJNE01000005">
    <property type="protein sequence ID" value="GEC12380.1"/>
    <property type="molecule type" value="Genomic_DNA"/>
</dbReference>
<proteinExistence type="inferred from homology"/>
<feature type="transmembrane region" description="Helical" evidence="8">
    <location>
        <begin position="106"/>
        <end position="126"/>
    </location>
</feature>
<name>A0ABQ0RKN0_GLUNI</name>
<feature type="transmembrane region" description="Helical" evidence="8">
    <location>
        <begin position="459"/>
        <end position="481"/>
    </location>
</feature>
<reference evidence="9 10" key="1">
    <citation type="submission" date="2019-06" db="EMBL/GenBank/DDBJ databases">
        <title>Whole genome shotgun sequence of Glutamicibacter nicotianae NBRC 14234.</title>
        <authorList>
            <person name="Hosoyama A."/>
            <person name="Uohara A."/>
            <person name="Ohji S."/>
            <person name="Ichikawa N."/>
        </authorList>
    </citation>
    <scope>NUCLEOTIDE SEQUENCE [LARGE SCALE GENOMIC DNA]</scope>
    <source>
        <strain evidence="9 10">NBRC 14234</strain>
    </source>
</reference>
<evidence type="ECO:0000256" key="1">
    <source>
        <dbReference type="ARBA" id="ARBA00004651"/>
    </source>
</evidence>
<dbReference type="PANTHER" id="PTHR30003:SF0">
    <property type="entry name" value="GLYCOLATE PERMEASE GLCA-RELATED"/>
    <property type="match status" value="1"/>
</dbReference>
<evidence type="ECO:0000256" key="6">
    <source>
        <dbReference type="ARBA" id="ARBA00022989"/>
    </source>
</evidence>
<feature type="transmembrane region" description="Helical" evidence="8">
    <location>
        <begin position="33"/>
        <end position="50"/>
    </location>
</feature>
<gene>
    <name evidence="9" type="ORF">ANI01nite_15830</name>
</gene>
<keyword evidence="5 8" id="KW-0812">Transmembrane</keyword>
<feature type="transmembrane region" description="Helical" evidence="8">
    <location>
        <begin position="267"/>
        <end position="287"/>
    </location>
</feature>
<feature type="transmembrane region" description="Helical" evidence="8">
    <location>
        <begin position="566"/>
        <end position="584"/>
    </location>
</feature>
<keyword evidence="3 8" id="KW-0813">Transport</keyword>
<evidence type="ECO:0000256" key="2">
    <source>
        <dbReference type="ARBA" id="ARBA00010100"/>
    </source>
</evidence>
<feature type="transmembrane region" description="Helical" evidence="8">
    <location>
        <begin position="372"/>
        <end position="389"/>
    </location>
</feature>
<evidence type="ECO:0000256" key="3">
    <source>
        <dbReference type="ARBA" id="ARBA00022448"/>
    </source>
</evidence>
<feature type="transmembrane region" description="Helical" evidence="8">
    <location>
        <begin position="132"/>
        <end position="152"/>
    </location>
</feature>
<comment type="caution">
    <text evidence="9">The sequence shown here is derived from an EMBL/GenBank/DDBJ whole genome shotgun (WGS) entry which is preliminary data.</text>
</comment>
<evidence type="ECO:0000256" key="4">
    <source>
        <dbReference type="ARBA" id="ARBA00022475"/>
    </source>
</evidence>
<dbReference type="Pfam" id="PF02652">
    <property type="entry name" value="Lactate_perm"/>
    <property type="match status" value="1"/>
</dbReference>
<keyword evidence="4 8" id="KW-1003">Cell membrane</keyword>
<dbReference type="Proteomes" id="UP000316242">
    <property type="component" value="Unassembled WGS sequence"/>
</dbReference>
<feature type="transmembrane region" description="Helical" evidence="8">
    <location>
        <begin position="539"/>
        <end position="560"/>
    </location>
</feature>
<evidence type="ECO:0000313" key="10">
    <source>
        <dbReference type="Proteomes" id="UP000316242"/>
    </source>
</evidence>
<feature type="transmembrane region" description="Helical" evidence="8">
    <location>
        <begin position="70"/>
        <end position="94"/>
    </location>
</feature>
<evidence type="ECO:0000256" key="8">
    <source>
        <dbReference type="RuleBase" id="RU365092"/>
    </source>
</evidence>
<comment type="similarity">
    <text evidence="2 8">Belongs to the lactate permease family.</text>
</comment>
<sequence>MDMDNLGVLALLALAPILVVGILLAGLRWPAKYAMPVGYVVAVVVALWVWKMDFNGVLAASIEGLVIASTMLYIVFGALLLLATLTVGGAMNTIRAGFNNISADRRVQAIIIGWLFGSFIEGASGFGTPAAVIAPLLLALGFPAMAAVMVGLIIQSTPVSFGAVGTPILIGVNQGLGGDPAVAERINVLGLTMPEFISSIGFQVAFMHGIIGLLIPLIMVCMLTGFFGPERRFSDGLKIWPFAIYASLAFTVPSVLTARFLGPEFPSLFGALVGLALVMFTSSRGFLMPKEIFDFGPRASWNERWNGKLDPENAVDNTVTISKKSAWAPYILMGVLLVLTRVIPEVKTFLTGLQIPVADIHGTGITTSIQPFYLPGFMLILASCLAFALHKMSGAQIARAFKVSAAQLWGTAVALLFAVPLVRILIQSGPELNNSGLASIPVTLAEGAAAVSGGVWPLIAPWIGALGAFVAGSNTISNLTFSQFQFSTGAQIGVAPESIVAAQAVGGAGGNPISIHNIVAASATVGLLGREGDLLRKTILVTSYYCLAGGVIAYLFVYGIGLNPGTVMLVLLLLALAGIGAWMLKRDSVASRAVDLR</sequence>
<feature type="transmembrane region" description="Helical" evidence="8">
    <location>
        <begin position="327"/>
        <end position="344"/>
    </location>
</feature>